<organism evidence="1 2">
    <name type="scientific">Sporosarcina luteola</name>
    <dbReference type="NCBI Taxonomy" id="582850"/>
    <lineage>
        <taxon>Bacteria</taxon>
        <taxon>Bacillati</taxon>
        <taxon>Bacillota</taxon>
        <taxon>Bacilli</taxon>
        <taxon>Bacillales</taxon>
        <taxon>Caryophanaceae</taxon>
        <taxon>Sporosarcina</taxon>
    </lineage>
</organism>
<accession>A0A511ZCJ3</accession>
<dbReference type="AlphaFoldDB" id="A0A511ZCJ3"/>
<sequence length="73" mass="8277">MNLPFAIQANEITLHLNDDSTAKTHCDPNAGFLIYDYRKTSGMLEGVGYLTLTLLSNRLIALIPLRFLNFYEI</sequence>
<comment type="caution">
    <text evidence="1">The sequence shown here is derived from an EMBL/GenBank/DDBJ whole genome shotgun (WGS) entry which is preliminary data.</text>
</comment>
<dbReference type="EMBL" id="BJYL01000062">
    <property type="protein sequence ID" value="GEN85153.1"/>
    <property type="molecule type" value="Genomic_DNA"/>
</dbReference>
<name>A0A511ZCJ3_9BACL</name>
<protein>
    <submittedName>
        <fullName evidence="1">Uncharacterized protein</fullName>
    </submittedName>
</protein>
<proteinExistence type="predicted"/>
<reference evidence="1 2" key="1">
    <citation type="submission" date="2019-07" db="EMBL/GenBank/DDBJ databases">
        <title>Whole genome shotgun sequence of Sporosarcina luteola NBRC 105378.</title>
        <authorList>
            <person name="Hosoyama A."/>
            <person name="Uohara A."/>
            <person name="Ohji S."/>
            <person name="Ichikawa N."/>
        </authorList>
    </citation>
    <scope>NUCLEOTIDE SEQUENCE [LARGE SCALE GENOMIC DNA]</scope>
    <source>
        <strain evidence="1 2">NBRC 105378</strain>
    </source>
</reference>
<evidence type="ECO:0000313" key="2">
    <source>
        <dbReference type="Proteomes" id="UP000321901"/>
    </source>
</evidence>
<gene>
    <name evidence="1" type="ORF">SLU01_34650</name>
</gene>
<evidence type="ECO:0000313" key="1">
    <source>
        <dbReference type="EMBL" id="GEN85153.1"/>
    </source>
</evidence>
<dbReference type="Proteomes" id="UP000321901">
    <property type="component" value="Unassembled WGS sequence"/>
</dbReference>
<keyword evidence="2" id="KW-1185">Reference proteome</keyword>